<evidence type="ECO:0000256" key="1">
    <source>
        <dbReference type="SAM" id="Phobius"/>
    </source>
</evidence>
<evidence type="ECO:0000313" key="3">
    <source>
        <dbReference type="Proteomes" id="UP000037643"/>
    </source>
</evidence>
<gene>
    <name evidence="2" type="ORF">AM2010_1545</name>
</gene>
<dbReference type="AlphaFoldDB" id="A0A0G3X7V6"/>
<dbReference type="STRING" id="543877.AM2010_1545"/>
<keyword evidence="1" id="KW-0812">Transmembrane</keyword>
<feature type="transmembrane region" description="Helical" evidence="1">
    <location>
        <begin position="78"/>
        <end position="99"/>
    </location>
</feature>
<sequence length="103" mass="10334">MANGIAPQGARITAGNLVARVAAAVPANYGLTSVLTACIARLLPMPPAEASVAATLVSFALFAGIALAAFAVRSVSRLWLWMLASGAVAGGALWLSLMVGGRL</sequence>
<accession>A0A0G3X7V6</accession>
<proteinExistence type="predicted"/>
<dbReference type="PATRIC" id="fig|543877.4.peg.1571"/>
<dbReference type="OrthoDB" id="7433545at2"/>
<keyword evidence="1" id="KW-0472">Membrane</keyword>
<name>A0A0G3X7V6_9SPHN</name>
<keyword evidence="1" id="KW-1133">Transmembrane helix</keyword>
<feature type="transmembrane region" description="Helical" evidence="1">
    <location>
        <begin position="17"/>
        <end position="40"/>
    </location>
</feature>
<dbReference type="RefSeq" id="WP_047806595.1">
    <property type="nucleotide sequence ID" value="NZ_CP011805.1"/>
</dbReference>
<evidence type="ECO:0000313" key="2">
    <source>
        <dbReference type="EMBL" id="AKM07615.1"/>
    </source>
</evidence>
<dbReference type="Proteomes" id="UP000037643">
    <property type="component" value="Chromosome"/>
</dbReference>
<organism evidence="2 3">
    <name type="scientific">Pelagerythrobacter marensis</name>
    <dbReference type="NCBI Taxonomy" id="543877"/>
    <lineage>
        <taxon>Bacteria</taxon>
        <taxon>Pseudomonadati</taxon>
        <taxon>Pseudomonadota</taxon>
        <taxon>Alphaproteobacteria</taxon>
        <taxon>Sphingomonadales</taxon>
        <taxon>Erythrobacteraceae</taxon>
        <taxon>Pelagerythrobacter</taxon>
    </lineage>
</organism>
<protein>
    <submittedName>
        <fullName evidence="2">Putative iron uptake protein</fullName>
    </submittedName>
</protein>
<keyword evidence="3" id="KW-1185">Reference proteome</keyword>
<feature type="transmembrane region" description="Helical" evidence="1">
    <location>
        <begin position="52"/>
        <end position="72"/>
    </location>
</feature>
<dbReference type="EMBL" id="CP011805">
    <property type="protein sequence ID" value="AKM07615.1"/>
    <property type="molecule type" value="Genomic_DNA"/>
</dbReference>
<dbReference type="KEGG" id="amx:AM2010_1545"/>
<reference evidence="2 3" key="1">
    <citation type="submission" date="2015-06" db="EMBL/GenBank/DDBJ databases">
        <authorList>
            <person name="Kim K.M."/>
        </authorList>
    </citation>
    <scope>NUCLEOTIDE SEQUENCE [LARGE SCALE GENOMIC DNA]</scope>
    <source>
        <strain evidence="2 3">KCTC 22370</strain>
    </source>
</reference>